<dbReference type="PROSITE" id="PS51725">
    <property type="entry name" value="ABM"/>
    <property type="match status" value="1"/>
</dbReference>
<dbReference type="PANTHER" id="PTHR40057:SF1">
    <property type="entry name" value="SLR1162 PROTEIN"/>
    <property type="match status" value="1"/>
</dbReference>
<keyword evidence="3" id="KW-0560">Oxidoreductase</keyword>
<keyword evidence="1" id="KW-0812">Transmembrane</keyword>
<sequence length="191" mass="21561">MDYSAQKNHVTLVITHNLLPGKTQAYEAWLDEVMPVAASFSGHLGVNVIRPNTGETSYTILVRFDSLDSLYAWINSPQRKALVEKASGLLDHGNREDRGDRLEIRPGAAFWFTPEVKKGRSPAKWKQYLVTLGVIFPSTNFVPWFWGMVLPIAKGTLWGHLLNDASVVALVVFFWMPQVTRILKNWLIPKG</sequence>
<feature type="domain" description="ABM" evidence="2">
    <location>
        <begin position="10"/>
        <end position="104"/>
    </location>
</feature>
<dbReference type="InterPro" id="IPR007138">
    <property type="entry name" value="ABM_dom"/>
</dbReference>
<dbReference type="InterPro" id="IPR011008">
    <property type="entry name" value="Dimeric_a/b-barrel"/>
</dbReference>
<dbReference type="PANTHER" id="PTHR40057">
    <property type="entry name" value="SLR1162 PROTEIN"/>
    <property type="match status" value="1"/>
</dbReference>
<dbReference type="EMBL" id="CP165628">
    <property type="protein sequence ID" value="XDU72762.1"/>
    <property type="molecule type" value="Genomic_DNA"/>
</dbReference>
<evidence type="ECO:0000259" key="2">
    <source>
        <dbReference type="PROSITE" id="PS51725"/>
    </source>
</evidence>
<dbReference type="InterPro" id="IPR038762">
    <property type="entry name" value="ABM_predict"/>
</dbReference>
<dbReference type="AlphaFoldDB" id="A0AB39VSY0"/>
<evidence type="ECO:0000313" key="3">
    <source>
        <dbReference type="EMBL" id="XDU72762.1"/>
    </source>
</evidence>
<reference evidence="3" key="1">
    <citation type="submission" date="2024-07" db="EMBL/GenBank/DDBJ databases">
        <authorList>
            <person name="Biller S.J."/>
        </authorList>
    </citation>
    <scope>NUCLEOTIDE SEQUENCE</scope>
    <source>
        <strain evidence="3">WC2420</strain>
    </source>
</reference>
<dbReference type="RefSeq" id="WP_369789459.1">
    <property type="nucleotide sequence ID" value="NZ_CP165628.1"/>
</dbReference>
<protein>
    <submittedName>
        <fullName evidence="3">Antibiotic biosynthesis monooxygenase</fullName>
    </submittedName>
</protein>
<accession>A0AB39VSY0</accession>
<dbReference type="Pfam" id="PF03992">
    <property type="entry name" value="ABM"/>
    <property type="match status" value="1"/>
</dbReference>
<dbReference type="SUPFAM" id="SSF54909">
    <property type="entry name" value="Dimeric alpha+beta barrel"/>
    <property type="match status" value="1"/>
</dbReference>
<keyword evidence="3" id="KW-0503">Monooxygenase</keyword>
<keyword evidence="1" id="KW-0472">Membrane</keyword>
<feature type="transmembrane region" description="Helical" evidence="1">
    <location>
        <begin position="158"/>
        <end position="176"/>
    </location>
</feature>
<name>A0AB39VSY0_9GAMM</name>
<organism evidence="3">
    <name type="scientific">Rouxiella sp. WC2420</name>
    <dbReference type="NCBI Taxonomy" id="3234145"/>
    <lineage>
        <taxon>Bacteria</taxon>
        <taxon>Pseudomonadati</taxon>
        <taxon>Pseudomonadota</taxon>
        <taxon>Gammaproteobacteria</taxon>
        <taxon>Enterobacterales</taxon>
        <taxon>Yersiniaceae</taxon>
        <taxon>Rouxiella</taxon>
    </lineage>
</organism>
<feature type="transmembrane region" description="Helical" evidence="1">
    <location>
        <begin position="128"/>
        <end position="146"/>
    </location>
</feature>
<dbReference type="GO" id="GO:0004497">
    <property type="term" value="F:monooxygenase activity"/>
    <property type="evidence" value="ECO:0007669"/>
    <property type="project" value="UniProtKB-KW"/>
</dbReference>
<proteinExistence type="predicted"/>
<evidence type="ECO:0000256" key="1">
    <source>
        <dbReference type="SAM" id="Phobius"/>
    </source>
</evidence>
<gene>
    <name evidence="3" type="ORF">AB3G37_01125</name>
</gene>
<dbReference type="Gene3D" id="3.30.70.100">
    <property type="match status" value="1"/>
</dbReference>
<keyword evidence="1" id="KW-1133">Transmembrane helix</keyword>